<dbReference type="Gene3D" id="1.10.150.20">
    <property type="entry name" value="5' to 3' exonuclease, C-terminal subdomain"/>
    <property type="match status" value="1"/>
</dbReference>
<evidence type="ECO:0000313" key="2">
    <source>
        <dbReference type="Proteomes" id="UP001237780"/>
    </source>
</evidence>
<proteinExistence type="predicted"/>
<dbReference type="RefSeq" id="WP_307284647.1">
    <property type="nucleotide sequence ID" value="NZ_JAUSZT010000003.1"/>
</dbReference>
<dbReference type="InterPro" id="IPR043502">
    <property type="entry name" value="DNA/RNA_pol_sf"/>
</dbReference>
<dbReference type="EMBL" id="JAUSZT010000003">
    <property type="protein sequence ID" value="MDQ0998953.1"/>
    <property type="molecule type" value="Genomic_DNA"/>
</dbReference>
<organism evidence="1 2">
    <name type="scientific">Phyllobacterium ifriqiyense</name>
    <dbReference type="NCBI Taxonomy" id="314238"/>
    <lineage>
        <taxon>Bacteria</taxon>
        <taxon>Pseudomonadati</taxon>
        <taxon>Pseudomonadota</taxon>
        <taxon>Alphaproteobacteria</taxon>
        <taxon>Hyphomicrobiales</taxon>
        <taxon>Phyllobacteriaceae</taxon>
        <taxon>Phyllobacterium</taxon>
    </lineage>
</organism>
<dbReference type="Proteomes" id="UP001237780">
    <property type="component" value="Unassembled WGS sequence"/>
</dbReference>
<sequence length="183" mass="19420">MSNIGNKPLGSDWAAFLPKQMIPVANLLAPQLEVAAAVSVASTAIATRMFGIWTNAMLGSFDLKTTGVKQTAPVAIADLKAAIREKTGEAAKASEPAQRSKNDVIANSLENISSAAIEDLKKISGVGPKLEQVLNSMGIRSYAQIAAWTADDIAKIDGQLKLNGRISRDDWVGQANRFVSEVK</sequence>
<protein>
    <submittedName>
        <fullName evidence="1">NADH-quinone oxidoreductase subunit E</fullName>
    </submittedName>
</protein>
<name>A0ABU0SDV7_9HYPH</name>
<dbReference type="SUPFAM" id="SSF56672">
    <property type="entry name" value="DNA/RNA polymerases"/>
    <property type="match status" value="1"/>
</dbReference>
<keyword evidence="2" id="KW-1185">Reference proteome</keyword>
<reference evidence="1 2" key="1">
    <citation type="submission" date="2023-07" db="EMBL/GenBank/DDBJ databases">
        <title>Comparative genomics of wheat-associated soil bacteria to identify genetic determinants of phenazine resistance.</title>
        <authorList>
            <person name="Mouncey N."/>
        </authorList>
    </citation>
    <scope>NUCLEOTIDE SEQUENCE [LARGE SCALE GENOMIC DNA]</scope>
    <source>
        <strain evidence="1 2">W4I11</strain>
    </source>
</reference>
<comment type="caution">
    <text evidence="1">The sequence shown here is derived from an EMBL/GenBank/DDBJ whole genome shotgun (WGS) entry which is preliminary data.</text>
</comment>
<evidence type="ECO:0000313" key="1">
    <source>
        <dbReference type="EMBL" id="MDQ0998953.1"/>
    </source>
</evidence>
<dbReference type="Pfam" id="PF14520">
    <property type="entry name" value="HHH_5"/>
    <property type="match status" value="1"/>
</dbReference>
<gene>
    <name evidence="1" type="ORF">QFZ34_004135</name>
</gene>
<accession>A0ABU0SDV7</accession>